<feature type="transmembrane region" description="Helical" evidence="10">
    <location>
        <begin position="432"/>
        <end position="452"/>
    </location>
</feature>
<evidence type="ECO:0000256" key="1">
    <source>
        <dbReference type="ARBA" id="ARBA00004651"/>
    </source>
</evidence>
<evidence type="ECO:0000313" key="16">
    <source>
        <dbReference type="Proteomes" id="UP000020218"/>
    </source>
</evidence>
<dbReference type="GO" id="GO:0006811">
    <property type="term" value="P:monoatomic ion transport"/>
    <property type="evidence" value="ECO:0007669"/>
    <property type="project" value="UniProtKB-KW"/>
</dbReference>
<dbReference type="Proteomes" id="UP000020218">
    <property type="component" value="Unassembled WGS sequence"/>
</dbReference>
<evidence type="ECO:0000256" key="6">
    <source>
        <dbReference type="ARBA" id="ARBA00022989"/>
    </source>
</evidence>
<dbReference type="PANTHER" id="PTHR43373:SF1">
    <property type="entry name" value="NA(+)_H(+) ANTIPORTER SUBUNIT A"/>
    <property type="match status" value="1"/>
</dbReference>
<dbReference type="GO" id="GO:0005886">
    <property type="term" value="C:plasma membrane"/>
    <property type="evidence" value="ECO:0007669"/>
    <property type="project" value="UniProtKB-SubCell"/>
</dbReference>
<feature type="transmembrane region" description="Helical" evidence="10">
    <location>
        <begin position="94"/>
        <end position="111"/>
    </location>
</feature>
<keyword evidence="2" id="KW-0813">Transport</keyword>
<feature type="transmembrane region" description="Helical" evidence="10">
    <location>
        <begin position="397"/>
        <end position="420"/>
    </location>
</feature>
<feature type="transmembrane region" description="Helical" evidence="10">
    <location>
        <begin position="351"/>
        <end position="377"/>
    </location>
</feature>
<evidence type="ECO:0000256" key="2">
    <source>
        <dbReference type="ARBA" id="ARBA00022448"/>
    </source>
</evidence>
<comment type="caution">
    <text evidence="15">The sequence shown here is derived from an EMBL/GenBank/DDBJ whole genome shotgun (WGS) entry which is preliminary data.</text>
</comment>
<feature type="transmembrane region" description="Helical" evidence="10">
    <location>
        <begin position="191"/>
        <end position="209"/>
    </location>
</feature>
<evidence type="ECO:0000256" key="8">
    <source>
        <dbReference type="ARBA" id="ARBA00023136"/>
    </source>
</evidence>
<feature type="transmembrane region" description="Helical" evidence="10">
    <location>
        <begin position="483"/>
        <end position="504"/>
    </location>
</feature>
<proteinExistence type="predicted"/>
<dbReference type="PANTHER" id="PTHR43373">
    <property type="entry name" value="NA(+)/H(+) ANTIPORTER SUBUNIT"/>
    <property type="match status" value="1"/>
</dbReference>
<feature type="transmembrane region" description="Helical" evidence="10">
    <location>
        <begin position="21"/>
        <end position="43"/>
    </location>
</feature>
<name>A0A011NWQ3_9PROT</name>
<evidence type="ECO:0000256" key="10">
    <source>
        <dbReference type="SAM" id="Phobius"/>
    </source>
</evidence>
<evidence type="ECO:0000256" key="4">
    <source>
        <dbReference type="ARBA" id="ARBA00022475"/>
    </source>
</evidence>
<evidence type="ECO:0000256" key="9">
    <source>
        <dbReference type="RuleBase" id="RU000320"/>
    </source>
</evidence>
<dbReference type="InterPro" id="IPR050616">
    <property type="entry name" value="CPA3_Na-H_Antiporter_A"/>
</dbReference>
<keyword evidence="6 10" id="KW-1133">Transmembrane helix</keyword>
<dbReference type="Pfam" id="PF20501">
    <property type="entry name" value="MbhE"/>
    <property type="match status" value="1"/>
</dbReference>
<feature type="transmembrane region" description="Helical" evidence="10">
    <location>
        <begin position="63"/>
        <end position="87"/>
    </location>
</feature>
<comment type="subcellular location">
    <subcellularLocation>
        <location evidence="1">Cell membrane</location>
        <topology evidence="1">Multi-pass membrane protein</topology>
    </subcellularLocation>
    <subcellularLocation>
        <location evidence="9">Membrane</location>
        <topology evidence="9">Multi-pass membrane protein</topology>
    </subcellularLocation>
</comment>
<dbReference type="Pfam" id="PF00662">
    <property type="entry name" value="Proton_antipo_N"/>
    <property type="match status" value="1"/>
</dbReference>
<feature type="transmembrane region" description="Helical" evidence="10">
    <location>
        <begin position="309"/>
        <end position="330"/>
    </location>
</feature>
<evidence type="ECO:0000313" key="15">
    <source>
        <dbReference type="EMBL" id="EXI69020.1"/>
    </source>
</evidence>
<accession>A0A011NWQ3</accession>
<dbReference type="InterPro" id="IPR001750">
    <property type="entry name" value="ND/Mrp_TM"/>
</dbReference>
<feature type="transmembrane region" description="Helical" evidence="10">
    <location>
        <begin position="552"/>
        <end position="571"/>
    </location>
</feature>
<feature type="transmembrane region" description="Helical" evidence="10">
    <location>
        <begin position="673"/>
        <end position="696"/>
    </location>
</feature>
<dbReference type="Pfam" id="PF00361">
    <property type="entry name" value="Proton_antipo_M"/>
    <property type="match status" value="1"/>
</dbReference>
<keyword evidence="5 9" id="KW-0812">Transmembrane</keyword>
<evidence type="ECO:0000259" key="13">
    <source>
        <dbReference type="Pfam" id="PF13244"/>
    </source>
</evidence>
<feature type="transmembrane region" description="Helical" evidence="10">
    <location>
        <begin position="583"/>
        <end position="603"/>
    </location>
</feature>
<reference evidence="15" key="1">
    <citation type="submission" date="2014-02" db="EMBL/GenBank/DDBJ databases">
        <title>Expanding our view of genomic diversity in Candidatus Accumulibacter clades.</title>
        <authorList>
            <person name="Skennerton C.T."/>
            <person name="Barr J.J."/>
            <person name="Slater F.R."/>
            <person name="Bond P.L."/>
            <person name="Tyson G.W."/>
        </authorList>
    </citation>
    <scope>NUCLEOTIDE SEQUENCE [LARGE SCALE GENOMIC DNA]</scope>
</reference>
<evidence type="ECO:0000259" key="12">
    <source>
        <dbReference type="Pfam" id="PF00662"/>
    </source>
</evidence>
<dbReference type="EMBL" id="JFAX01000003">
    <property type="protein sequence ID" value="EXI69020.1"/>
    <property type="molecule type" value="Genomic_DNA"/>
</dbReference>
<dbReference type="InterPro" id="IPR025383">
    <property type="entry name" value="MrpA_C/MbhD"/>
</dbReference>
<evidence type="ECO:0000256" key="7">
    <source>
        <dbReference type="ARBA" id="ARBA00023065"/>
    </source>
</evidence>
<feature type="transmembrane region" description="Helical" evidence="10">
    <location>
        <begin position="633"/>
        <end position="652"/>
    </location>
</feature>
<feature type="transmembrane region" description="Helical" evidence="10">
    <location>
        <begin position="736"/>
        <end position="753"/>
    </location>
</feature>
<keyword evidence="4" id="KW-1003">Cell membrane</keyword>
<dbReference type="GO" id="GO:0015297">
    <property type="term" value="F:antiporter activity"/>
    <property type="evidence" value="ECO:0007669"/>
    <property type="project" value="UniProtKB-KW"/>
</dbReference>
<keyword evidence="7" id="KW-0406">Ion transport</keyword>
<dbReference type="STRING" id="1454001.AW08_00846"/>
<feature type="domain" description="MrpA C-terminal/MbhD" evidence="13">
    <location>
        <begin position="592"/>
        <end position="656"/>
    </location>
</feature>
<organism evidence="15 16">
    <name type="scientific">Candidatus Accumulibacter adjunctus</name>
    <dbReference type="NCBI Taxonomy" id="1454001"/>
    <lineage>
        <taxon>Bacteria</taxon>
        <taxon>Pseudomonadati</taxon>
        <taxon>Pseudomonadota</taxon>
        <taxon>Betaproteobacteria</taxon>
        <taxon>Candidatus Accumulibacter</taxon>
    </lineage>
</organism>
<gene>
    <name evidence="15" type="primary">mrpA_2</name>
    <name evidence="15" type="ORF">AW08_00846</name>
</gene>
<sequence>MSAARSDSPLAQATGASALPCALLPASLFALLVGGLISVPLPWSVSWRWIPALDLQFALYVDGLAAQFLLLITGIGTLVAVYGAGYLAGDGRRWRVFALLLLFMLAMIGAVCSDHLLLLFVFWELTSVLSFLLVGFDHARESSRKSAQQALLITGTGGLFLLAGIILLAEIGGSCSLRQLIAAAPAFADDARLPAALTLLFLGAFSKSAQFPFHFWLPNAMAAPTPVSAYLHSATLVKLGIYLLARLDAAFSDLLFWEYALVGIGTLTAVLAAVQTVRERDLKRILAWSTVATLGTLTMLVGLPGQGAALAVAALFFAHALYKAPLFFVAGNLDHGAGTRDIDRLTGMRRYLPWTATAALLAALSMAGLPLSFGFVAKDAMTLAKVEAGVFALVSHATLFVGSVSVAVAAVAAIHIFWGRDAADRATHPHEAPLPMLLPPLLLVALGLLFGLRPTLVDPLLGAAAQAIAPGFDPLQVDSSYDAWPVAEASIATLFFGLLIYFGWDRLHALLDRARELDELGPESWYWRKLKFIPKLASWVTRRLQHGVLSGYLLTLAGAVALALLAALLAARPELAWPSLAPLPLPVVGCALLIVGGALAALLVRDHLVLLLVSGLVGYGSALLFLFTGAPDLAFTQFAVETVFVVVAATVLRRLRQMPTPLQLAVGEARWRPLALLVALAFSLALGTLLLLAAGLPFEAQLSDYFAAESLPAAHGRNVVNVIIVDFRALDTLGEIAVVAMAFVAALPLLQLARGRS</sequence>
<dbReference type="InterPro" id="IPR001516">
    <property type="entry name" value="Proton_antipo_N"/>
</dbReference>
<evidence type="ECO:0000259" key="11">
    <source>
        <dbReference type="Pfam" id="PF00361"/>
    </source>
</evidence>
<feature type="transmembrane region" description="Helical" evidence="10">
    <location>
        <begin position="256"/>
        <end position="274"/>
    </location>
</feature>
<keyword evidence="3" id="KW-0050">Antiport</keyword>
<feature type="transmembrane region" description="Helical" evidence="10">
    <location>
        <begin position="286"/>
        <end position="303"/>
    </location>
</feature>
<evidence type="ECO:0000256" key="5">
    <source>
        <dbReference type="ARBA" id="ARBA00022692"/>
    </source>
</evidence>
<dbReference type="PATRIC" id="fig|1454001.3.peg.792"/>
<dbReference type="PRINTS" id="PR01434">
    <property type="entry name" value="NADHDHGNASE5"/>
</dbReference>
<feature type="transmembrane region" description="Helical" evidence="10">
    <location>
        <begin position="608"/>
        <end position="627"/>
    </location>
</feature>
<feature type="transmembrane region" description="Helical" evidence="10">
    <location>
        <begin position="117"/>
        <end position="138"/>
    </location>
</feature>
<protein>
    <submittedName>
        <fullName evidence="15">Multiple resistance and pH homeostasis protein A</fullName>
    </submittedName>
</protein>
<evidence type="ECO:0000259" key="14">
    <source>
        <dbReference type="Pfam" id="PF20501"/>
    </source>
</evidence>
<dbReference type="Pfam" id="PF13244">
    <property type="entry name" value="MbhD"/>
    <property type="match status" value="1"/>
</dbReference>
<dbReference type="AlphaFoldDB" id="A0A011NWQ3"/>
<keyword evidence="16" id="KW-1185">Reference proteome</keyword>
<feature type="domain" description="NADH-Ubiquinone oxidoreductase (complex I) chain 5 N-terminal" evidence="12">
    <location>
        <begin position="50"/>
        <end position="95"/>
    </location>
</feature>
<feature type="transmembrane region" description="Helical" evidence="10">
    <location>
        <begin position="221"/>
        <end position="244"/>
    </location>
</feature>
<keyword evidence="8 10" id="KW-0472">Membrane</keyword>
<feature type="domain" description="NADH:quinone oxidoreductase/Mrp antiporter transmembrane" evidence="11">
    <location>
        <begin position="113"/>
        <end position="396"/>
    </location>
</feature>
<evidence type="ECO:0000256" key="3">
    <source>
        <dbReference type="ARBA" id="ARBA00022449"/>
    </source>
</evidence>
<dbReference type="InterPro" id="IPR046806">
    <property type="entry name" value="MrpA_C/MbhE"/>
</dbReference>
<feature type="domain" description="MrpA C-terminal/MbhE" evidence="14">
    <location>
        <begin position="676"/>
        <end position="751"/>
    </location>
</feature>
<feature type="transmembrane region" description="Helical" evidence="10">
    <location>
        <begin position="150"/>
        <end position="171"/>
    </location>
</feature>